<evidence type="ECO:0000313" key="4">
    <source>
        <dbReference type="EMBL" id="KAF7276299.1"/>
    </source>
</evidence>
<organism evidence="3 5">
    <name type="scientific">Rhynchophorus ferrugineus</name>
    <name type="common">Red palm weevil</name>
    <name type="synonym">Curculio ferrugineus</name>
    <dbReference type="NCBI Taxonomy" id="354439"/>
    <lineage>
        <taxon>Eukaryota</taxon>
        <taxon>Metazoa</taxon>
        <taxon>Ecdysozoa</taxon>
        <taxon>Arthropoda</taxon>
        <taxon>Hexapoda</taxon>
        <taxon>Insecta</taxon>
        <taxon>Pterygota</taxon>
        <taxon>Neoptera</taxon>
        <taxon>Endopterygota</taxon>
        <taxon>Coleoptera</taxon>
        <taxon>Polyphaga</taxon>
        <taxon>Cucujiformia</taxon>
        <taxon>Curculionidae</taxon>
        <taxon>Dryophthorinae</taxon>
        <taxon>Rhynchophorus</taxon>
    </lineage>
</organism>
<proteinExistence type="predicted"/>
<dbReference type="EMBL" id="JAACXV010008675">
    <property type="protein sequence ID" value="KAF7275958.1"/>
    <property type="molecule type" value="Genomic_DNA"/>
</dbReference>
<accession>A0A834IC83</accession>
<reference evidence="3" key="1">
    <citation type="submission" date="2020-08" db="EMBL/GenBank/DDBJ databases">
        <title>Genome sequencing and assembly of the red palm weevil Rhynchophorus ferrugineus.</title>
        <authorList>
            <person name="Dias G.B."/>
            <person name="Bergman C.M."/>
            <person name="Manee M."/>
        </authorList>
    </citation>
    <scope>NUCLEOTIDE SEQUENCE</scope>
    <source>
        <strain evidence="3">AA-2017</strain>
        <tissue evidence="3">Whole larva</tissue>
    </source>
</reference>
<comment type="caution">
    <text evidence="3">The sequence shown here is derived from an EMBL/GenBank/DDBJ whole genome shotgun (WGS) entry which is preliminary data.</text>
</comment>
<dbReference type="AlphaFoldDB" id="A0A834IC83"/>
<feature type="signal peptide" evidence="2">
    <location>
        <begin position="1"/>
        <end position="18"/>
    </location>
</feature>
<evidence type="ECO:0000256" key="2">
    <source>
        <dbReference type="SAM" id="SignalP"/>
    </source>
</evidence>
<gene>
    <name evidence="4" type="ORF">GWI33_010689</name>
    <name evidence="3" type="ORF">GWI33_011064</name>
</gene>
<keyword evidence="1" id="KW-0175">Coiled coil</keyword>
<evidence type="ECO:0000256" key="1">
    <source>
        <dbReference type="SAM" id="Coils"/>
    </source>
</evidence>
<sequence length="231" mass="26664">MIGKSFFAFLMCSGVILGMNTLDDYPELITLMHNIDYQVQTFTSQVFMSLHQLSAYMRHSYGDAEVNFITELNESSSAYFDFISMAEQKAENEGRNITACILLGNQTLDLLNDNLTLVAFNGMDSVERRGEELVDKAFVDSYIEPLDELDGMWARVRSCMTNRCAKKLEKQLSREYEVLNATMTQAYGKAFDFVLKSLMFELNQYSFDVRSYEREIKNIERDVNECISKYK</sequence>
<dbReference type="EMBL" id="JAACXV010007653">
    <property type="protein sequence ID" value="KAF7276299.1"/>
    <property type="molecule type" value="Genomic_DNA"/>
</dbReference>
<keyword evidence="2" id="KW-0732">Signal</keyword>
<name>A0A834IC83_RHYFE</name>
<keyword evidence="5" id="KW-1185">Reference proteome</keyword>
<feature type="chain" id="PRO_5036417904" evidence="2">
    <location>
        <begin position="19"/>
        <end position="231"/>
    </location>
</feature>
<evidence type="ECO:0000313" key="5">
    <source>
        <dbReference type="Proteomes" id="UP000625711"/>
    </source>
</evidence>
<feature type="coiled-coil region" evidence="1">
    <location>
        <begin position="202"/>
        <end position="229"/>
    </location>
</feature>
<protein>
    <submittedName>
        <fullName evidence="3">Uncharacterized protein</fullName>
    </submittedName>
</protein>
<dbReference type="Proteomes" id="UP000625711">
    <property type="component" value="Unassembled WGS sequence"/>
</dbReference>
<evidence type="ECO:0000313" key="3">
    <source>
        <dbReference type="EMBL" id="KAF7275958.1"/>
    </source>
</evidence>